<dbReference type="InterPro" id="IPR011856">
    <property type="entry name" value="tRNA_endonuc-like_dom_sf"/>
</dbReference>
<dbReference type="SUPFAM" id="SSF52980">
    <property type="entry name" value="Restriction endonuclease-like"/>
    <property type="match status" value="1"/>
</dbReference>
<dbReference type="InterPro" id="IPR011335">
    <property type="entry name" value="Restrct_endonuc-II-like"/>
</dbReference>
<dbReference type="GO" id="GO:0003676">
    <property type="term" value="F:nucleic acid binding"/>
    <property type="evidence" value="ECO:0007669"/>
    <property type="project" value="InterPro"/>
</dbReference>
<sequence>MLRHEASPIYVCIISRFNQPELEACLTRKPDDLILIVSKQMQEDADRFTEVLKTELPQVTIHRPDKIHQLVAEDIECCQRWVHEVLQPLLNDAQFAGRPRRLNFTGGTKALTAVLLTALDWDELDYKAQDAFDIQSLSVAPDVCGYAVERVPFVDASPSAIARLHNVQVRENHTNPLCDSPNSLLLAQNIWNALTEREPALEALLARLAKVWSEGRSKQDWNSPSLTLTWSELGNPPDAAERQWLNAFSALAPDEIRDMGEHLVVPGNAAKKKGRHLRAWISGIWLEQLVRHWVIEAGIPEASVISNIAGSPDSDDYKRELDLLLNYRGQARLIEIKTDFPPGKDSQDIEKQISSLGDRFGRTTKLLFIGPQGTHQLDSGKINKSQLITKKSFSQRCKVSGITVIYSKEELFASIRGTSGA</sequence>
<keyword evidence="2" id="KW-1185">Reference proteome</keyword>
<dbReference type="Gene3D" id="3.40.1350.10">
    <property type="match status" value="1"/>
</dbReference>
<comment type="caution">
    <text evidence="1">The sequence shown here is derived from an EMBL/GenBank/DDBJ whole genome shotgun (WGS) entry which is preliminary data.</text>
</comment>
<dbReference type="EMBL" id="JADFUA010000014">
    <property type="protein sequence ID" value="MBE9610821.1"/>
    <property type="molecule type" value="Genomic_DNA"/>
</dbReference>
<reference evidence="1 2" key="1">
    <citation type="submission" date="2020-10" db="EMBL/GenBank/DDBJ databases">
        <title>The genome sequence of Chitinilyticum litopenaei 4Y14.</title>
        <authorList>
            <person name="Liu Y."/>
        </authorList>
    </citation>
    <scope>NUCLEOTIDE SEQUENCE [LARGE SCALE GENOMIC DNA]</scope>
    <source>
        <strain evidence="1 2">4Y14</strain>
    </source>
</reference>
<dbReference type="Proteomes" id="UP000604481">
    <property type="component" value="Unassembled WGS sequence"/>
</dbReference>
<name>A0A8J7FUH2_9NEIS</name>
<proteinExistence type="predicted"/>
<dbReference type="AlphaFoldDB" id="A0A8J7FUH2"/>
<protein>
    <recommendedName>
        <fullName evidence="3">DUF1887 family protein</fullName>
    </recommendedName>
</protein>
<dbReference type="RefSeq" id="WP_194117369.1">
    <property type="nucleotide sequence ID" value="NZ_JADFUA010000014.1"/>
</dbReference>
<evidence type="ECO:0000313" key="1">
    <source>
        <dbReference type="EMBL" id="MBE9610821.1"/>
    </source>
</evidence>
<gene>
    <name evidence="1" type="ORF">INR99_15890</name>
</gene>
<evidence type="ECO:0000313" key="2">
    <source>
        <dbReference type="Proteomes" id="UP000604481"/>
    </source>
</evidence>
<organism evidence="1 2">
    <name type="scientific">Chitinilyticum piscinae</name>
    <dbReference type="NCBI Taxonomy" id="2866724"/>
    <lineage>
        <taxon>Bacteria</taxon>
        <taxon>Pseudomonadati</taxon>
        <taxon>Pseudomonadota</taxon>
        <taxon>Betaproteobacteria</taxon>
        <taxon>Neisseriales</taxon>
        <taxon>Chitinibacteraceae</taxon>
        <taxon>Chitinilyticum</taxon>
    </lineage>
</organism>
<dbReference type="Gene3D" id="3.40.50.10770">
    <property type="entry name" value="Hypothetical protein VC1899 like domain (Restriction endonuclease-like)"/>
    <property type="match status" value="1"/>
</dbReference>
<evidence type="ECO:0008006" key="3">
    <source>
        <dbReference type="Google" id="ProtNLM"/>
    </source>
</evidence>
<accession>A0A8J7FUH2</accession>